<sequence>MDRPSSSSIHSSQSPLCPVPDMAFFYEPVYIEVSGTLFCVPREYLDVPGTTFAQMFIDGTPSHSDTIAEGSHRSNPIHLDFIGVGSFRSFLKGAWRRNSVNISRDDWVAILCLAHLWNFTTLKKEAQENIETGWLTDPLWEQDPGFFINFGRKLYIKEWIVKGYTILADPSYSLGSTALSMAGLTESQAIKLFRIREAVIQHQCRKHKDCSTCRQSAKFDLSANSRRSGVEHGRRSQPRHTTVEIAHCDCGDSIYAGYSNYSWGVVANALIEVMFKDELRKYEAD</sequence>
<gene>
    <name evidence="1" type="ORF">CVT24_001202</name>
</gene>
<evidence type="ECO:0000313" key="2">
    <source>
        <dbReference type="Proteomes" id="UP000284842"/>
    </source>
</evidence>
<dbReference type="InParanoid" id="A0A409VTU8"/>
<accession>A0A409VTU8</accession>
<dbReference type="EMBL" id="NHTK01005977">
    <property type="protein sequence ID" value="PPQ69702.1"/>
    <property type="molecule type" value="Genomic_DNA"/>
</dbReference>
<name>A0A409VTU8_9AGAR</name>
<keyword evidence="2" id="KW-1185">Reference proteome</keyword>
<dbReference type="Proteomes" id="UP000284842">
    <property type="component" value="Unassembled WGS sequence"/>
</dbReference>
<comment type="caution">
    <text evidence="1">The sequence shown here is derived from an EMBL/GenBank/DDBJ whole genome shotgun (WGS) entry which is preliminary data.</text>
</comment>
<dbReference type="OrthoDB" id="3223751at2759"/>
<proteinExistence type="predicted"/>
<evidence type="ECO:0000313" key="1">
    <source>
        <dbReference type="EMBL" id="PPQ69702.1"/>
    </source>
</evidence>
<evidence type="ECO:0008006" key="3">
    <source>
        <dbReference type="Google" id="ProtNLM"/>
    </source>
</evidence>
<dbReference type="AlphaFoldDB" id="A0A409VTU8"/>
<protein>
    <recommendedName>
        <fullName evidence="3">BTB domain-containing protein</fullName>
    </recommendedName>
</protein>
<organism evidence="1 2">
    <name type="scientific">Panaeolus cyanescens</name>
    <dbReference type="NCBI Taxonomy" id="181874"/>
    <lineage>
        <taxon>Eukaryota</taxon>
        <taxon>Fungi</taxon>
        <taxon>Dikarya</taxon>
        <taxon>Basidiomycota</taxon>
        <taxon>Agaricomycotina</taxon>
        <taxon>Agaricomycetes</taxon>
        <taxon>Agaricomycetidae</taxon>
        <taxon>Agaricales</taxon>
        <taxon>Agaricineae</taxon>
        <taxon>Galeropsidaceae</taxon>
        <taxon>Panaeolus</taxon>
    </lineage>
</organism>
<reference evidence="1 2" key="1">
    <citation type="journal article" date="2018" name="Evol. Lett.">
        <title>Horizontal gene cluster transfer increased hallucinogenic mushroom diversity.</title>
        <authorList>
            <person name="Reynolds H.T."/>
            <person name="Vijayakumar V."/>
            <person name="Gluck-Thaler E."/>
            <person name="Korotkin H.B."/>
            <person name="Matheny P.B."/>
            <person name="Slot J.C."/>
        </authorList>
    </citation>
    <scope>NUCLEOTIDE SEQUENCE [LARGE SCALE GENOMIC DNA]</scope>
    <source>
        <strain evidence="1 2">2629</strain>
    </source>
</reference>